<dbReference type="EMBL" id="JBDFQZ010000013">
    <property type="protein sequence ID" value="KAK9668543.1"/>
    <property type="molecule type" value="Genomic_DNA"/>
</dbReference>
<evidence type="ECO:0000313" key="3">
    <source>
        <dbReference type="Proteomes" id="UP001443914"/>
    </source>
</evidence>
<protein>
    <recommendedName>
        <fullName evidence="1">DCD domain-containing protein</fullName>
    </recommendedName>
</protein>
<dbReference type="InterPro" id="IPR013989">
    <property type="entry name" value="Dev_and_cell_death_domain"/>
</dbReference>
<feature type="domain" description="DCD" evidence="1">
    <location>
        <begin position="21"/>
        <end position="154"/>
    </location>
</feature>
<comment type="caution">
    <text evidence="2">The sequence shown here is derived from an EMBL/GenBank/DDBJ whole genome shotgun (WGS) entry which is preliminary data.</text>
</comment>
<dbReference type="Pfam" id="PF10539">
    <property type="entry name" value="Dev_Cell_Death"/>
    <property type="match status" value="1"/>
</dbReference>
<dbReference type="EMBL" id="JBDFQZ010000013">
    <property type="protein sequence ID" value="KAK9668545.1"/>
    <property type="molecule type" value="Genomic_DNA"/>
</dbReference>
<proteinExistence type="predicted"/>
<dbReference type="Gene3D" id="2.120.10.80">
    <property type="entry name" value="Kelch-type beta propeller"/>
    <property type="match status" value="2"/>
</dbReference>
<accession>A0AAW1GWT1</accession>
<dbReference type="Pfam" id="PF24681">
    <property type="entry name" value="Kelch_KLHDC2_KLHL20_DRC7"/>
    <property type="match status" value="1"/>
</dbReference>
<sequence length="655" mass="72658">MGNRKRPVAVTSNPFRNLEKADLGGVIFGCTDKTVTECLSKQLFGLPSQHFGYVKNIDPGLPLFLFNYSRRALHGIYEAASVGQLNINPYGWTKDGSDRTSFPAQVLIRTRKNCRPLLENQFSPIIEGNYYTQNHFRFELDHVQANKLVALFSTQVVAPPPSAFRSTGNLKILNPRQLRFPNGESDGVPFDDVGSSKLCNESNDHLIPTNPSTRHEETPQCITDDMEVIGKNEMELIYEKLKKFTLNFESLDSISETRVHESLNTNTAHLEAGGSHGKENAKEDDVKDNTLLPLDYPSIIAQLMLEVRELKSFKEESIKKMGQMEQKLCKLESEVDLSQGLDDRMPVTLHCNSKMHGVTGDSCSDQQLDSDDFIYLTGGYDGKSWLASVECYYPSKDMIKSLCPMLSARSYASLARLNGDIYVVGGGSGGKDDVWYDTVECYSPVNNDWTSLACLSKKKGSLAAVTLHDKIFALGGGNGVNCFSDVEMLDLDVGRWISGRSMLQKRFAVAAVEFNGALYATGGFDGIDYLSSTERFDPREHSWSTLGSMHSKRGCHAMLVLNEKFYAIGGFNGSAMVDSVEVFDPRVGTWITDVSMNYQRGYCAAAVLNNNIYAIGGLDASQKIVRKVERYEEGHGWEVTELKAIGQRCFASAIV</sequence>
<keyword evidence="3" id="KW-1185">Reference proteome</keyword>
<dbReference type="SMART" id="SM00612">
    <property type="entry name" value="Kelch"/>
    <property type="match status" value="5"/>
</dbReference>
<evidence type="ECO:0000259" key="1">
    <source>
        <dbReference type="PROSITE" id="PS51222"/>
    </source>
</evidence>
<dbReference type="InterPro" id="IPR044832">
    <property type="entry name" value="NRP-like"/>
</dbReference>
<dbReference type="SUPFAM" id="SSF117281">
    <property type="entry name" value="Kelch motif"/>
    <property type="match status" value="1"/>
</dbReference>
<dbReference type="GO" id="GO:0034976">
    <property type="term" value="P:response to endoplasmic reticulum stress"/>
    <property type="evidence" value="ECO:0007669"/>
    <property type="project" value="InterPro"/>
</dbReference>
<name>A0AAW1GWT1_SAPOF</name>
<dbReference type="AlphaFoldDB" id="A0AAW1GWT1"/>
<dbReference type="Pfam" id="PF01344">
    <property type="entry name" value="Kelch_1"/>
    <property type="match status" value="1"/>
</dbReference>
<dbReference type="Proteomes" id="UP001443914">
    <property type="component" value="Unassembled WGS sequence"/>
</dbReference>
<organism evidence="2 3">
    <name type="scientific">Saponaria officinalis</name>
    <name type="common">Common soapwort</name>
    <name type="synonym">Lychnis saponaria</name>
    <dbReference type="NCBI Taxonomy" id="3572"/>
    <lineage>
        <taxon>Eukaryota</taxon>
        <taxon>Viridiplantae</taxon>
        <taxon>Streptophyta</taxon>
        <taxon>Embryophyta</taxon>
        <taxon>Tracheophyta</taxon>
        <taxon>Spermatophyta</taxon>
        <taxon>Magnoliopsida</taxon>
        <taxon>eudicotyledons</taxon>
        <taxon>Gunneridae</taxon>
        <taxon>Pentapetalae</taxon>
        <taxon>Caryophyllales</taxon>
        <taxon>Caryophyllaceae</taxon>
        <taxon>Caryophylleae</taxon>
        <taxon>Saponaria</taxon>
    </lineage>
</organism>
<dbReference type="InterPro" id="IPR006652">
    <property type="entry name" value="Kelch_1"/>
</dbReference>
<dbReference type="PANTHER" id="PTHR46034:SF7">
    <property type="entry name" value="INFLUENZA VIRUS NS1A-BINDING PROTEIN"/>
    <property type="match status" value="1"/>
</dbReference>
<evidence type="ECO:0000313" key="2">
    <source>
        <dbReference type="EMBL" id="KAK9668545.1"/>
    </source>
</evidence>
<dbReference type="PROSITE" id="PS51222">
    <property type="entry name" value="DCD"/>
    <property type="match status" value="1"/>
</dbReference>
<gene>
    <name evidence="2" type="ORF">RND81_13G068000</name>
</gene>
<reference evidence="2 3" key="1">
    <citation type="submission" date="2024-03" db="EMBL/GenBank/DDBJ databases">
        <title>WGS assembly of Saponaria officinalis var. Norfolk2.</title>
        <authorList>
            <person name="Jenkins J."/>
            <person name="Shu S."/>
            <person name="Grimwood J."/>
            <person name="Barry K."/>
            <person name="Goodstein D."/>
            <person name="Schmutz J."/>
            <person name="Leebens-Mack J."/>
            <person name="Osbourn A."/>
        </authorList>
    </citation>
    <scope>NUCLEOTIDE SEQUENCE [LARGE SCALE GENOMIC DNA]</scope>
    <source>
        <strain evidence="3">cv. Norfolk2</strain>
        <strain evidence="2">JIC</strain>
        <tissue evidence="2">Leaf</tissue>
    </source>
</reference>
<dbReference type="PANTHER" id="PTHR46034">
    <property type="match status" value="1"/>
</dbReference>
<dbReference type="SMART" id="SM00767">
    <property type="entry name" value="DCD"/>
    <property type="match status" value="1"/>
</dbReference>
<dbReference type="InterPro" id="IPR015915">
    <property type="entry name" value="Kelch-typ_b-propeller"/>
</dbReference>